<evidence type="ECO:0000313" key="3">
    <source>
        <dbReference type="Proteomes" id="UP000321456"/>
    </source>
</evidence>
<sequence length="149" mass="17399">MIFAPKQSIMRTQGIYLEHANITVNDLQEAIRFFQTAFPHFKVRGGGTDMREWVHLGDDDTYIAINQAKQNDLKPDKNYDTVGINHLGFVVHDVEEIANNLLANGYKRDYPKQEEQFRIRDYFADADGNQYEFVQYLSEIVEEKNSYNN</sequence>
<dbReference type="AlphaFoldDB" id="A0A5C8V2I2"/>
<organism evidence="2 3">
    <name type="scientific">Flagellimonas hymeniacidonis</name>
    <dbReference type="NCBI Taxonomy" id="2603628"/>
    <lineage>
        <taxon>Bacteria</taxon>
        <taxon>Pseudomonadati</taxon>
        <taxon>Bacteroidota</taxon>
        <taxon>Flavobacteriia</taxon>
        <taxon>Flavobacteriales</taxon>
        <taxon>Flavobacteriaceae</taxon>
        <taxon>Flagellimonas</taxon>
    </lineage>
</organism>
<accession>A0A5C8V2I2</accession>
<dbReference type="PROSITE" id="PS51819">
    <property type="entry name" value="VOC"/>
    <property type="match status" value="1"/>
</dbReference>
<dbReference type="InterPro" id="IPR037523">
    <property type="entry name" value="VOC_core"/>
</dbReference>
<dbReference type="SUPFAM" id="SSF54593">
    <property type="entry name" value="Glyoxalase/Bleomycin resistance protein/Dihydroxybiphenyl dioxygenase"/>
    <property type="match status" value="1"/>
</dbReference>
<dbReference type="InterPro" id="IPR051332">
    <property type="entry name" value="Fosfomycin_Res_Enzymes"/>
</dbReference>
<name>A0A5C8V2I2_9FLAO</name>
<evidence type="ECO:0000313" key="2">
    <source>
        <dbReference type="EMBL" id="TXN35754.1"/>
    </source>
</evidence>
<dbReference type="InterPro" id="IPR029068">
    <property type="entry name" value="Glyas_Bleomycin-R_OHBP_Dase"/>
</dbReference>
<proteinExistence type="predicted"/>
<dbReference type="PANTHER" id="PTHR36113">
    <property type="entry name" value="LYASE, PUTATIVE-RELATED-RELATED"/>
    <property type="match status" value="1"/>
</dbReference>
<feature type="domain" description="VOC" evidence="1">
    <location>
        <begin position="16"/>
        <end position="136"/>
    </location>
</feature>
<dbReference type="PANTHER" id="PTHR36113:SF3">
    <property type="entry name" value="SLL5075 PROTEIN"/>
    <property type="match status" value="1"/>
</dbReference>
<gene>
    <name evidence="2" type="ORF">FVB32_14375</name>
</gene>
<dbReference type="Gene3D" id="3.10.180.10">
    <property type="entry name" value="2,3-Dihydroxybiphenyl 1,2-Dioxygenase, domain 1"/>
    <property type="match status" value="1"/>
</dbReference>
<comment type="caution">
    <text evidence="2">The sequence shown here is derived from an EMBL/GenBank/DDBJ whole genome shotgun (WGS) entry which is preliminary data.</text>
</comment>
<protein>
    <submittedName>
        <fullName evidence="2">VOC family protein</fullName>
    </submittedName>
</protein>
<dbReference type="InterPro" id="IPR004360">
    <property type="entry name" value="Glyas_Fos-R_dOase_dom"/>
</dbReference>
<keyword evidence="3" id="KW-1185">Reference proteome</keyword>
<dbReference type="EMBL" id="VRUR01000002">
    <property type="protein sequence ID" value="TXN35754.1"/>
    <property type="molecule type" value="Genomic_DNA"/>
</dbReference>
<reference evidence="2 3" key="1">
    <citation type="submission" date="2019-08" db="EMBL/GenBank/DDBJ databases">
        <title>Professor.</title>
        <authorList>
            <person name="Park J.S."/>
        </authorList>
    </citation>
    <scope>NUCLEOTIDE SEQUENCE [LARGE SCALE GENOMIC DNA]</scope>
    <source>
        <strain evidence="2 3">176CP5-101</strain>
    </source>
</reference>
<dbReference type="Pfam" id="PF00903">
    <property type="entry name" value="Glyoxalase"/>
    <property type="match status" value="1"/>
</dbReference>
<evidence type="ECO:0000259" key="1">
    <source>
        <dbReference type="PROSITE" id="PS51819"/>
    </source>
</evidence>
<dbReference type="Proteomes" id="UP000321456">
    <property type="component" value="Unassembled WGS sequence"/>
</dbReference>